<dbReference type="PRINTS" id="PR00926">
    <property type="entry name" value="MITOCARRIER"/>
</dbReference>
<keyword evidence="5" id="KW-1185">Reference proteome</keyword>
<comment type="caution">
    <text evidence="4">The sequence shown here is derived from an EMBL/GenBank/DDBJ whole genome shotgun (WGS) entry which is preliminary data.</text>
</comment>
<dbReference type="EMBL" id="JACGCM010000479">
    <property type="protein sequence ID" value="KAF6171487.1"/>
    <property type="molecule type" value="Genomic_DNA"/>
</dbReference>
<dbReference type="AlphaFoldDB" id="A0A7J7NWB5"/>
<feature type="non-terminal residue" evidence="4">
    <location>
        <position position="1"/>
    </location>
</feature>
<dbReference type="GO" id="GO:0016020">
    <property type="term" value="C:membrane"/>
    <property type="evidence" value="ECO:0007669"/>
    <property type="project" value="UniProtKB-SubCell"/>
</dbReference>
<dbReference type="GO" id="GO:0055085">
    <property type="term" value="P:transmembrane transport"/>
    <property type="evidence" value="ECO:0007669"/>
    <property type="project" value="InterPro"/>
</dbReference>
<comment type="subcellular location">
    <subcellularLocation>
        <location evidence="1">Membrane</location>
    </subcellularLocation>
</comment>
<keyword evidence="3" id="KW-0472">Membrane</keyword>
<dbReference type="InterPro" id="IPR002067">
    <property type="entry name" value="MCP"/>
</dbReference>
<dbReference type="SUPFAM" id="SSF103506">
    <property type="entry name" value="Mitochondrial carrier"/>
    <property type="match status" value="1"/>
</dbReference>
<reference evidence="4 5" key="1">
    <citation type="journal article" date="2020" name="IScience">
        <title>Genome Sequencing of the Endangered Kingdonia uniflora (Circaeasteraceae, Ranunculales) Reveals Potential Mechanisms of Evolutionary Specialization.</title>
        <authorList>
            <person name="Sun Y."/>
            <person name="Deng T."/>
            <person name="Zhang A."/>
            <person name="Moore M.J."/>
            <person name="Landis J.B."/>
            <person name="Lin N."/>
            <person name="Zhang H."/>
            <person name="Zhang X."/>
            <person name="Huang J."/>
            <person name="Zhang X."/>
            <person name="Sun H."/>
            <person name="Wang H."/>
        </authorList>
    </citation>
    <scope>NUCLEOTIDE SEQUENCE [LARGE SCALE GENOMIC DNA]</scope>
    <source>
        <strain evidence="4">TB1705</strain>
        <tissue evidence="4">Leaf</tissue>
    </source>
</reference>
<dbReference type="InterPro" id="IPR023395">
    <property type="entry name" value="MCP_dom_sf"/>
</dbReference>
<evidence type="ECO:0000313" key="5">
    <source>
        <dbReference type="Proteomes" id="UP000541444"/>
    </source>
</evidence>
<dbReference type="Proteomes" id="UP000541444">
    <property type="component" value="Unassembled WGS sequence"/>
</dbReference>
<gene>
    <name evidence="4" type="ORF">GIB67_018011</name>
</gene>
<evidence type="ECO:0000256" key="2">
    <source>
        <dbReference type="ARBA" id="ARBA00022692"/>
    </source>
</evidence>
<dbReference type="OrthoDB" id="270584at2759"/>
<organism evidence="4 5">
    <name type="scientific">Kingdonia uniflora</name>
    <dbReference type="NCBI Taxonomy" id="39325"/>
    <lineage>
        <taxon>Eukaryota</taxon>
        <taxon>Viridiplantae</taxon>
        <taxon>Streptophyta</taxon>
        <taxon>Embryophyta</taxon>
        <taxon>Tracheophyta</taxon>
        <taxon>Spermatophyta</taxon>
        <taxon>Magnoliopsida</taxon>
        <taxon>Ranunculales</taxon>
        <taxon>Circaeasteraceae</taxon>
        <taxon>Kingdonia</taxon>
    </lineage>
</organism>
<proteinExistence type="predicted"/>
<sequence>VEAAALGIVTVDGSRRVKIYLLKNIEVLDVVVCLEEDLGIGFGYFWCDWRWVRLKELIVGSAAEAFSKTAVAPLERIKILLQVAFSYMFKCKFASAFYMSDVDLAELAAYLMVGEFFFGRCDVGGVMRDIRGGSEDRIPSKDANLFERALEPFERALEPFERDRSIKMGDSKGQLKKLETKVSYLTTTLRELSEQLRLANLTKAFALTKWLERTKKKGVVEEDR</sequence>
<evidence type="ECO:0000313" key="4">
    <source>
        <dbReference type="EMBL" id="KAF6171487.1"/>
    </source>
</evidence>
<protein>
    <submittedName>
        <fullName evidence="4">Uncharacterized protein</fullName>
    </submittedName>
</protein>
<accession>A0A7J7NWB5</accession>
<name>A0A7J7NWB5_9MAGN</name>
<evidence type="ECO:0000256" key="1">
    <source>
        <dbReference type="ARBA" id="ARBA00004370"/>
    </source>
</evidence>
<keyword evidence="2" id="KW-0812">Transmembrane</keyword>
<evidence type="ECO:0000256" key="3">
    <source>
        <dbReference type="ARBA" id="ARBA00023136"/>
    </source>
</evidence>